<dbReference type="Proteomes" id="UP001595548">
    <property type="component" value="Unassembled WGS sequence"/>
</dbReference>
<dbReference type="PANTHER" id="PTHR21716:SF16">
    <property type="entry name" value="BLL1467 PROTEIN"/>
    <property type="match status" value="1"/>
</dbReference>
<evidence type="ECO:0000313" key="7">
    <source>
        <dbReference type="EMBL" id="MFC3156697.1"/>
    </source>
</evidence>
<feature type="transmembrane region" description="Helical" evidence="6">
    <location>
        <begin position="75"/>
        <end position="96"/>
    </location>
</feature>
<evidence type="ECO:0000256" key="2">
    <source>
        <dbReference type="ARBA" id="ARBA00009773"/>
    </source>
</evidence>
<keyword evidence="8" id="KW-1185">Reference proteome</keyword>
<keyword evidence="5 6" id="KW-0472">Membrane</keyword>
<dbReference type="EMBL" id="JBHRTL010000031">
    <property type="protein sequence ID" value="MFC3156697.1"/>
    <property type="molecule type" value="Genomic_DNA"/>
</dbReference>
<comment type="caution">
    <text evidence="7">The sequence shown here is derived from an EMBL/GenBank/DDBJ whole genome shotgun (WGS) entry which is preliminary data.</text>
</comment>
<dbReference type="RefSeq" id="WP_382418045.1">
    <property type="nucleotide sequence ID" value="NZ_AP031500.1"/>
</dbReference>
<evidence type="ECO:0000256" key="1">
    <source>
        <dbReference type="ARBA" id="ARBA00004141"/>
    </source>
</evidence>
<keyword evidence="3 6" id="KW-0812">Transmembrane</keyword>
<accession>A0ABV7HYE1</accession>
<protein>
    <submittedName>
        <fullName evidence="7">AI-2E family transporter</fullName>
    </submittedName>
</protein>
<proteinExistence type="inferred from homology"/>
<dbReference type="PANTHER" id="PTHR21716">
    <property type="entry name" value="TRANSMEMBRANE PROTEIN"/>
    <property type="match status" value="1"/>
</dbReference>
<evidence type="ECO:0000256" key="5">
    <source>
        <dbReference type="ARBA" id="ARBA00023136"/>
    </source>
</evidence>
<sequence>MTTSLKIDHEKTDVSARFVANGARLALKLLAVLAVLYTLYFSQTLLVPIFVAAFVALFSSRLVRLLAVVYVPKPVGAILVISALTGGLGYLFSLLVEPATRWLQVIPRLSDKLASEMGEMSKSLSAIKESVMSGSSGNSDSIESAVDSTLHSAVSVLAETTASFAIQVGAVVVITYFFLVFGEELMRHVVKARQTFSAKKSTVVVFQAVQNDISHYVLVISLINVGLGLATAGAMHLLGVEDALLWGALATILNFAPYVGPMLLAVILTGVGFMEFSSWGSIVLVPGAFLVLNFIECQFVTPTLLGQRFNMNPLLVVLWMFAWGWLWGAVGMLIAIPLLVCGRILATHLDLMGRWVGVLDGGYEDDGIAATEHHEAPSES</sequence>
<dbReference type="Pfam" id="PF01594">
    <property type="entry name" value="AI-2E_transport"/>
    <property type="match status" value="1"/>
</dbReference>
<feature type="transmembrane region" description="Helical" evidence="6">
    <location>
        <begin position="216"/>
        <end position="238"/>
    </location>
</feature>
<evidence type="ECO:0000256" key="6">
    <source>
        <dbReference type="SAM" id="Phobius"/>
    </source>
</evidence>
<evidence type="ECO:0000313" key="8">
    <source>
        <dbReference type="Proteomes" id="UP001595548"/>
    </source>
</evidence>
<reference evidence="8" key="1">
    <citation type="journal article" date="2019" name="Int. J. Syst. Evol. Microbiol.">
        <title>The Global Catalogue of Microorganisms (GCM) 10K type strain sequencing project: providing services to taxonomists for standard genome sequencing and annotation.</title>
        <authorList>
            <consortium name="The Broad Institute Genomics Platform"/>
            <consortium name="The Broad Institute Genome Sequencing Center for Infectious Disease"/>
            <person name="Wu L."/>
            <person name="Ma J."/>
        </authorList>
    </citation>
    <scope>NUCLEOTIDE SEQUENCE [LARGE SCALE GENOMIC DNA]</scope>
    <source>
        <strain evidence="8">KCTC 52141</strain>
    </source>
</reference>
<feature type="transmembrane region" description="Helical" evidence="6">
    <location>
        <begin position="162"/>
        <end position="181"/>
    </location>
</feature>
<feature type="transmembrane region" description="Helical" evidence="6">
    <location>
        <begin position="276"/>
        <end position="295"/>
    </location>
</feature>
<feature type="transmembrane region" description="Helical" evidence="6">
    <location>
        <begin position="21"/>
        <end position="39"/>
    </location>
</feature>
<name>A0ABV7HYE1_9GAMM</name>
<feature type="transmembrane region" description="Helical" evidence="6">
    <location>
        <begin position="244"/>
        <end position="269"/>
    </location>
</feature>
<comment type="subcellular location">
    <subcellularLocation>
        <location evidence="1">Membrane</location>
        <topology evidence="1">Multi-pass membrane protein</topology>
    </subcellularLocation>
</comment>
<organism evidence="7 8">
    <name type="scientific">Gilvimarinus japonicus</name>
    <dbReference type="NCBI Taxonomy" id="1796469"/>
    <lineage>
        <taxon>Bacteria</taxon>
        <taxon>Pseudomonadati</taxon>
        <taxon>Pseudomonadota</taxon>
        <taxon>Gammaproteobacteria</taxon>
        <taxon>Cellvibrionales</taxon>
        <taxon>Cellvibrionaceae</taxon>
        <taxon>Gilvimarinus</taxon>
    </lineage>
</organism>
<evidence type="ECO:0000256" key="3">
    <source>
        <dbReference type="ARBA" id="ARBA00022692"/>
    </source>
</evidence>
<gene>
    <name evidence="7" type="ORF">ACFOEB_15910</name>
</gene>
<comment type="similarity">
    <text evidence="2">Belongs to the autoinducer-2 exporter (AI-2E) (TC 2.A.86) family.</text>
</comment>
<feature type="transmembrane region" description="Helical" evidence="6">
    <location>
        <begin position="45"/>
        <end position="63"/>
    </location>
</feature>
<feature type="transmembrane region" description="Helical" evidence="6">
    <location>
        <begin position="315"/>
        <end position="345"/>
    </location>
</feature>
<evidence type="ECO:0000256" key="4">
    <source>
        <dbReference type="ARBA" id="ARBA00022989"/>
    </source>
</evidence>
<keyword evidence="4 6" id="KW-1133">Transmembrane helix</keyword>
<dbReference type="InterPro" id="IPR002549">
    <property type="entry name" value="AI-2E-like"/>
</dbReference>